<name>A0ABW0KCR0_9BACL</name>
<protein>
    <submittedName>
        <fullName evidence="1">Alpha/beta fold hydrolase</fullName>
    </submittedName>
</protein>
<gene>
    <name evidence="1" type="ORF">ACFPOG_23550</name>
</gene>
<evidence type="ECO:0000313" key="2">
    <source>
        <dbReference type="Proteomes" id="UP001596044"/>
    </source>
</evidence>
<proteinExistence type="predicted"/>
<keyword evidence="1" id="KW-0378">Hydrolase</keyword>
<dbReference type="EMBL" id="JBHSMJ010000031">
    <property type="protein sequence ID" value="MFC5451215.1"/>
    <property type="molecule type" value="Genomic_DNA"/>
</dbReference>
<dbReference type="GO" id="GO:0016787">
    <property type="term" value="F:hydrolase activity"/>
    <property type="evidence" value="ECO:0007669"/>
    <property type="project" value="UniProtKB-KW"/>
</dbReference>
<sequence>MGASTIFSLFRIPILFWPVRKVQCGHLVAEAAAKRCRHATFCIVNNVGYAVNLEKPKTFNQEMLDFIGKSNKQKQE</sequence>
<dbReference type="Proteomes" id="UP001596044">
    <property type="component" value="Unassembled WGS sequence"/>
</dbReference>
<accession>A0ABW0KCR0</accession>
<reference evidence="2" key="1">
    <citation type="journal article" date="2019" name="Int. J. Syst. Evol. Microbiol.">
        <title>The Global Catalogue of Microorganisms (GCM) 10K type strain sequencing project: providing services to taxonomists for standard genome sequencing and annotation.</title>
        <authorList>
            <consortium name="The Broad Institute Genomics Platform"/>
            <consortium name="The Broad Institute Genome Sequencing Center for Infectious Disease"/>
            <person name="Wu L."/>
            <person name="Ma J."/>
        </authorList>
    </citation>
    <scope>NUCLEOTIDE SEQUENCE [LARGE SCALE GENOMIC DNA]</scope>
    <source>
        <strain evidence="2">KACC 11904</strain>
    </source>
</reference>
<dbReference type="InterPro" id="IPR029058">
    <property type="entry name" value="AB_hydrolase_fold"/>
</dbReference>
<dbReference type="SUPFAM" id="SSF53474">
    <property type="entry name" value="alpha/beta-Hydrolases"/>
    <property type="match status" value="1"/>
</dbReference>
<comment type="caution">
    <text evidence="1">The sequence shown here is derived from an EMBL/GenBank/DDBJ whole genome shotgun (WGS) entry which is preliminary data.</text>
</comment>
<dbReference type="Gene3D" id="3.40.50.1820">
    <property type="entry name" value="alpha/beta hydrolase"/>
    <property type="match status" value="1"/>
</dbReference>
<keyword evidence="2" id="KW-1185">Reference proteome</keyword>
<organism evidence="1 2">
    <name type="scientific">Paenibacillus aestuarii</name>
    <dbReference type="NCBI Taxonomy" id="516965"/>
    <lineage>
        <taxon>Bacteria</taxon>
        <taxon>Bacillati</taxon>
        <taxon>Bacillota</taxon>
        <taxon>Bacilli</taxon>
        <taxon>Bacillales</taxon>
        <taxon>Paenibacillaceae</taxon>
        <taxon>Paenibacillus</taxon>
    </lineage>
</organism>
<evidence type="ECO:0000313" key="1">
    <source>
        <dbReference type="EMBL" id="MFC5451215.1"/>
    </source>
</evidence>
<dbReference type="RefSeq" id="WP_270878003.1">
    <property type="nucleotide sequence ID" value="NZ_JAQFVF010000015.1"/>
</dbReference>